<evidence type="ECO:0000313" key="4">
    <source>
        <dbReference type="Proteomes" id="UP000484885"/>
    </source>
</evidence>
<sequence>MNPLTLKVLSRLMVYPSAELLPALEEMRSIVKAESSLDAGIRERLLDFIDQFDERELGAVQEEYVSLFDRGRALSLHLFEHVHGESRDRGQAMVDLINLYQENGLELDARELPDYLPLVLEYLSERPPEDTFELLGDAMPIIVLLGARLRERDSSYASLFESLEALVGSPDNAEDLREAASQEGPDQTIVNMDEIWEEEQVRFMGNSEPTSDCGAASAPLKRNLNQQQRTSRARS</sequence>
<dbReference type="InterPro" id="IPR020945">
    <property type="entry name" value="DMSO/NO3_reduct_chaperone"/>
</dbReference>
<dbReference type="InterPro" id="IPR003765">
    <property type="entry name" value="NO3_reductase_chaperone_NarJ"/>
</dbReference>
<gene>
    <name evidence="3" type="primary">narJ</name>
    <name evidence="3" type="ORF">G3I74_10860</name>
</gene>
<evidence type="ECO:0000256" key="1">
    <source>
        <dbReference type="ARBA" id="ARBA00023063"/>
    </source>
</evidence>
<keyword evidence="4" id="KW-1185">Reference proteome</keyword>
<dbReference type="RefSeq" id="WP_164211600.1">
    <property type="nucleotide sequence ID" value="NZ_JAAGSC010000041.1"/>
</dbReference>
<reference evidence="3 4" key="1">
    <citation type="submission" date="2020-02" db="EMBL/GenBank/DDBJ databases">
        <authorList>
            <person name="Zhang X.-Y."/>
        </authorList>
    </citation>
    <scope>NUCLEOTIDE SEQUENCE [LARGE SCALE GENOMIC DNA]</scope>
    <source>
        <strain evidence="3 4">C33</strain>
    </source>
</reference>
<proteinExistence type="predicted"/>
<dbReference type="EMBL" id="JAAGSC010000041">
    <property type="protein sequence ID" value="NDY96232.1"/>
    <property type="molecule type" value="Genomic_DNA"/>
</dbReference>
<dbReference type="Gene3D" id="1.10.3480.10">
    <property type="entry name" value="TorD-like"/>
    <property type="match status" value="1"/>
</dbReference>
<feature type="compositionally biased region" description="Polar residues" evidence="2">
    <location>
        <begin position="223"/>
        <end position="235"/>
    </location>
</feature>
<dbReference type="InterPro" id="IPR036411">
    <property type="entry name" value="TorD-like_sf"/>
</dbReference>
<dbReference type="Proteomes" id="UP000484885">
    <property type="component" value="Unassembled WGS sequence"/>
</dbReference>
<dbReference type="GO" id="GO:0042128">
    <property type="term" value="P:nitrate assimilation"/>
    <property type="evidence" value="ECO:0007669"/>
    <property type="project" value="UniProtKB-KW"/>
</dbReference>
<dbReference type="GO" id="GO:0016530">
    <property type="term" value="F:metallochaperone activity"/>
    <property type="evidence" value="ECO:0007669"/>
    <property type="project" value="TreeGrafter"/>
</dbReference>
<dbReference type="GO" id="GO:0051131">
    <property type="term" value="P:chaperone-mediated protein complex assembly"/>
    <property type="evidence" value="ECO:0007669"/>
    <property type="project" value="InterPro"/>
</dbReference>
<dbReference type="SUPFAM" id="SSF89155">
    <property type="entry name" value="TorD-like"/>
    <property type="match status" value="1"/>
</dbReference>
<feature type="region of interest" description="Disordered" evidence="2">
    <location>
        <begin position="202"/>
        <end position="235"/>
    </location>
</feature>
<dbReference type="NCBIfam" id="TIGR00684">
    <property type="entry name" value="narJ"/>
    <property type="match status" value="1"/>
</dbReference>
<accession>A0A845V0X2</accession>
<evidence type="ECO:0000256" key="2">
    <source>
        <dbReference type="SAM" id="MobiDB-lite"/>
    </source>
</evidence>
<evidence type="ECO:0000313" key="3">
    <source>
        <dbReference type="EMBL" id="NDY96232.1"/>
    </source>
</evidence>
<keyword evidence="1" id="KW-0534">Nitrate assimilation</keyword>
<name>A0A845V0X2_9GAMM</name>
<dbReference type="Pfam" id="PF02613">
    <property type="entry name" value="Nitrate_red_del"/>
    <property type="match status" value="1"/>
</dbReference>
<protein>
    <submittedName>
        <fullName evidence="3">Nitrate reductase molybdenum cofactor assembly chaperone</fullName>
    </submittedName>
</protein>
<dbReference type="PANTHER" id="PTHR43680:SF2">
    <property type="entry name" value="NITRATE REDUCTASE MOLYBDENUM COFACTOR ASSEMBLY CHAPERONE NARJ"/>
    <property type="match status" value="1"/>
</dbReference>
<dbReference type="AlphaFoldDB" id="A0A845V0X2"/>
<dbReference type="GO" id="GO:0051082">
    <property type="term" value="F:unfolded protein binding"/>
    <property type="evidence" value="ECO:0007669"/>
    <property type="project" value="InterPro"/>
</dbReference>
<organism evidence="3 4">
    <name type="scientific">Wenzhouxiangella limi</name>
    <dbReference type="NCBI Taxonomy" id="2707351"/>
    <lineage>
        <taxon>Bacteria</taxon>
        <taxon>Pseudomonadati</taxon>
        <taxon>Pseudomonadota</taxon>
        <taxon>Gammaproteobacteria</taxon>
        <taxon>Chromatiales</taxon>
        <taxon>Wenzhouxiangellaceae</taxon>
        <taxon>Wenzhouxiangella</taxon>
    </lineage>
</organism>
<dbReference type="PANTHER" id="PTHR43680">
    <property type="entry name" value="NITRATE REDUCTASE MOLYBDENUM COFACTOR ASSEMBLY CHAPERONE"/>
    <property type="match status" value="1"/>
</dbReference>
<comment type="caution">
    <text evidence="3">The sequence shown here is derived from an EMBL/GenBank/DDBJ whole genome shotgun (WGS) entry which is preliminary data.</text>
</comment>